<protein>
    <recommendedName>
        <fullName evidence="3">Transcription factor domain-containing protein</fullName>
    </recommendedName>
</protein>
<gene>
    <name evidence="1" type="ORF">ASPCADRAFT_128792</name>
</gene>
<dbReference type="EMBL" id="KV907497">
    <property type="protein sequence ID" value="OOF97088.1"/>
    <property type="molecule type" value="Genomic_DNA"/>
</dbReference>
<accession>A0A1R3RRI7</accession>
<dbReference type="OMA" id="VCKEAHE"/>
<evidence type="ECO:0000313" key="2">
    <source>
        <dbReference type="Proteomes" id="UP000188318"/>
    </source>
</evidence>
<sequence length="340" mass="38658">MRVDAYLCIILDRPPTLRYQEMGQPLPVSEALWRAETRVARTRLHWNEPAGRARSAFSTMMRDGLDTAGFVTGYLQMPYLSLEDNHFSLCAFLSELWGVCKEAHEEHHRHYRSPERNHTADLLRSWKVYLHEWRVHIEKTDELEETFFAEFSGDRNLFLGLNLTLYHLVSLKVYANLQLLERKKCCAQCQEADVENVIRAWAQSSDGRQAAYHAAQLKRVYEHESTLYKPGVHRLSNVLAPAGLLASAVVLCLYSAKVPGVTTEGDAVTAPVEAVELTQAKLTDMPEYQTWISQGGLATVDGVPLHAFSVPRFSSWYRDQLTSCPVYSSRLVAFLLTLKI</sequence>
<name>A0A1R3RRI7_ASPC5</name>
<dbReference type="OrthoDB" id="40579at2759"/>
<dbReference type="VEuPathDB" id="FungiDB:ASPCADRAFT_128792"/>
<proteinExistence type="predicted"/>
<evidence type="ECO:0008006" key="3">
    <source>
        <dbReference type="Google" id="ProtNLM"/>
    </source>
</evidence>
<reference evidence="2" key="1">
    <citation type="journal article" date="2017" name="Genome Biol.">
        <title>Comparative genomics reveals high biological diversity and specific adaptations in the industrially and medically important fungal genus Aspergillus.</title>
        <authorList>
            <person name="de Vries R.P."/>
            <person name="Riley R."/>
            <person name="Wiebenga A."/>
            <person name="Aguilar-Osorio G."/>
            <person name="Amillis S."/>
            <person name="Uchima C.A."/>
            <person name="Anderluh G."/>
            <person name="Asadollahi M."/>
            <person name="Askin M."/>
            <person name="Barry K."/>
            <person name="Battaglia E."/>
            <person name="Bayram O."/>
            <person name="Benocci T."/>
            <person name="Braus-Stromeyer S.A."/>
            <person name="Caldana C."/>
            <person name="Canovas D."/>
            <person name="Cerqueira G.C."/>
            <person name="Chen F."/>
            <person name="Chen W."/>
            <person name="Choi C."/>
            <person name="Clum A."/>
            <person name="Dos Santos R.A."/>
            <person name="Damasio A.R."/>
            <person name="Diallinas G."/>
            <person name="Emri T."/>
            <person name="Fekete E."/>
            <person name="Flipphi M."/>
            <person name="Freyberg S."/>
            <person name="Gallo A."/>
            <person name="Gournas C."/>
            <person name="Habgood R."/>
            <person name="Hainaut M."/>
            <person name="Harispe M.L."/>
            <person name="Henrissat B."/>
            <person name="Hilden K.S."/>
            <person name="Hope R."/>
            <person name="Hossain A."/>
            <person name="Karabika E."/>
            <person name="Karaffa L."/>
            <person name="Karanyi Z."/>
            <person name="Krasevec N."/>
            <person name="Kuo A."/>
            <person name="Kusch H."/>
            <person name="LaButti K."/>
            <person name="Lagendijk E.L."/>
            <person name="Lapidus A."/>
            <person name="Levasseur A."/>
            <person name="Lindquist E."/>
            <person name="Lipzen A."/>
            <person name="Logrieco A.F."/>
            <person name="MacCabe A."/>
            <person name="Maekelae M.R."/>
            <person name="Malavazi I."/>
            <person name="Melin P."/>
            <person name="Meyer V."/>
            <person name="Mielnichuk N."/>
            <person name="Miskei M."/>
            <person name="Molnar A.P."/>
            <person name="Mule G."/>
            <person name="Ngan C.Y."/>
            <person name="Orejas M."/>
            <person name="Orosz E."/>
            <person name="Ouedraogo J.P."/>
            <person name="Overkamp K.M."/>
            <person name="Park H.-S."/>
            <person name="Perrone G."/>
            <person name="Piumi F."/>
            <person name="Punt P.J."/>
            <person name="Ram A.F."/>
            <person name="Ramon A."/>
            <person name="Rauscher S."/>
            <person name="Record E."/>
            <person name="Riano-Pachon D.M."/>
            <person name="Robert V."/>
            <person name="Roehrig J."/>
            <person name="Ruller R."/>
            <person name="Salamov A."/>
            <person name="Salih N.S."/>
            <person name="Samson R.A."/>
            <person name="Sandor E."/>
            <person name="Sanguinetti M."/>
            <person name="Schuetze T."/>
            <person name="Sepcic K."/>
            <person name="Shelest E."/>
            <person name="Sherlock G."/>
            <person name="Sophianopoulou V."/>
            <person name="Squina F.M."/>
            <person name="Sun H."/>
            <person name="Susca A."/>
            <person name="Todd R.B."/>
            <person name="Tsang A."/>
            <person name="Unkles S.E."/>
            <person name="van de Wiele N."/>
            <person name="van Rossen-Uffink D."/>
            <person name="Oliveira J.V."/>
            <person name="Vesth T.C."/>
            <person name="Visser J."/>
            <person name="Yu J.-H."/>
            <person name="Zhou M."/>
            <person name="Andersen M.R."/>
            <person name="Archer D.B."/>
            <person name="Baker S.E."/>
            <person name="Benoit I."/>
            <person name="Brakhage A.A."/>
            <person name="Braus G.H."/>
            <person name="Fischer R."/>
            <person name="Frisvad J.C."/>
            <person name="Goldman G.H."/>
            <person name="Houbraken J."/>
            <person name="Oakley B."/>
            <person name="Pocsi I."/>
            <person name="Scazzocchio C."/>
            <person name="Seiboth B."/>
            <person name="vanKuyk P.A."/>
            <person name="Wortman J."/>
            <person name="Dyer P.S."/>
            <person name="Grigoriev I.V."/>
        </authorList>
    </citation>
    <scope>NUCLEOTIDE SEQUENCE [LARGE SCALE GENOMIC DNA]</scope>
    <source>
        <strain evidence="2">ITEM 5010</strain>
    </source>
</reference>
<keyword evidence="2" id="KW-1185">Reference proteome</keyword>
<dbReference type="Proteomes" id="UP000188318">
    <property type="component" value="Unassembled WGS sequence"/>
</dbReference>
<organism evidence="1 2">
    <name type="scientific">Aspergillus carbonarius (strain ITEM 5010)</name>
    <dbReference type="NCBI Taxonomy" id="602072"/>
    <lineage>
        <taxon>Eukaryota</taxon>
        <taxon>Fungi</taxon>
        <taxon>Dikarya</taxon>
        <taxon>Ascomycota</taxon>
        <taxon>Pezizomycotina</taxon>
        <taxon>Eurotiomycetes</taxon>
        <taxon>Eurotiomycetidae</taxon>
        <taxon>Eurotiales</taxon>
        <taxon>Aspergillaceae</taxon>
        <taxon>Aspergillus</taxon>
        <taxon>Aspergillus subgen. Circumdati</taxon>
    </lineage>
</organism>
<evidence type="ECO:0000313" key="1">
    <source>
        <dbReference type="EMBL" id="OOF97088.1"/>
    </source>
</evidence>
<dbReference type="AlphaFoldDB" id="A0A1R3RRI7"/>
<dbReference type="STRING" id="602072.A0A1R3RRI7"/>